<evidence type="ECO:0000313" key="4">
    <source>
        <dbReference type="Proteomes" id="UP000141842"/>
    </source>
</evidence>
<keyword evidence="4" id="KW-1185">Reference proteome</keyword>
<evidence type="ECO:0000256" key="2">
    <source>
        <dbReference type="SAM" id="MobiDB-lite"/>
    </source>
</evidence>
<dbReference type="KEGG" id="vg:7778907"/>
<reference evidence="3 4" key="1">
    <citation type="journal article" date="2009" name="J. Virol.">
        <title>A novel cardiotropic murine adenovirus representing a distinct species of mastadenoviruses.</title>
        <authorList>
            <person name="Klempa B."/>
            <person name="Kruger D.H."/>
            <person name="Auste B."/>
            <person name="Stanko M."/>
            <person name="Krawczyk A."/>
            <person name="Nickel K.F."/>
            <person name="Uberla K."/>
            <person name="Stang A."/>
        </authorList>
    </citation>
    <scope>NUCLEOTIDE SEQUENCE [LARGE SCALE GENOMIC DNA]</scope>
</reference>
<sequence>MTSYPTRRWAAEPEAFQRQTADAEENIDLRRDLRALNTKISGLEQQLLRLADTLESTFARIDALHEMLTPPQRLSGEGESEGEESD</sequence>
<evidence type="ECO:0000256" key="1">
    <source>
        <dbReference type="SAM" id="Coils"/>
    </source>
</evidence>
<proteinExistence type="predicted"/>
<dbReference type="Proteomes" id="UP000141842">
    <property type="component" value="Segment"/>
</dbReference>
<protein>
    <submittedName>
        <fullName evidence="3">PIX</fullName>
    </submittedName>
</protein>
<feature type="coiled-coil region" evidence="1">
    <location>
        <begin position="26"/>
        <end position="53"/>
    </location>
</feature>
<keyword evidence="1" id="KW-0175">Coiled coil</keyword>
<evidence type="ECO:0000313" key="3">
    <source>
        <dbReference type="EMBL" id="ACJ14506.1"/>
    </source>
</evidence>
<dbReference type="GeneID" id="7778907"/>
<accession>C3SAT6</accession>
<dbReference type="RefSeq" id="YP_002822205.1">
    <property type="nucleotide sequence ID" value="NC_012584.1"/>
</dbReference>
<feature type="region of interest" description="Disordered" evidence="2">
    <location>
        <begin position="1"/>
        <end position="23"/>
    </location>
</feature>
<dbReference type="EMBL" id="EU835513">
    <property type="protein sequence ID" value="ACJ14506.1"/>
    <property type="molecule type" value="Genomic_DNA"/>
</dbReference>
<organism evidence="3 4">
    <name type="scientific">Murine adenovirus 3</name>
    <dbReference type="NCBI Taxonomy" id="573199"/>
    <lineage>
        <taxon>Viruses</taxon>
        <taxon>Varidnaviria</taxon>
        <taxon>Bamfordvirae</taxon>
        <taxon>Preplasmiviricota</taxon>
        <taxon>Polisuviricotina</taxon>
        <taxon>Pharingeaviricetes</taxon>
        <taxon>Rowavirales</taxon>
        <taxon>Adenoviridae</taxon>
        <taxon>Mastadenovirus</taxon>
        <taxon>Mastadenovirus cordis</taxon>
        <taxon>Murine mastadenovirus C</taxon>
    </lineage>
</organism>
<name>C3SAT6_9ADEN</name>